<sequence>MKVLNHEVVLSPLACFLCFVFGVNAALANEEQDEPHTAKTVTTVTVERLKTDLTLPFNGLFVPREEVAVGTSLSDERIVNVVAEVGGHVAKR</sequence>
<dbReference type="EMBL" id="JACIIU010000008">
    <property type="protein sequence ID" value="MBB6261382.1"/>
    <property type="molecule type" value="Genomic_DNA"/>
</dbReference>
<accession>A0A841LXW2</accession>
<dbReference type="Proteomes" id="UP000555393">
    <property type="component" value="Unassembled WGS sequence"/>
</dbReference>
<dbReference type="RefSeq" id="WP_184222692.1">
    <property type="nucleotide sequence ID" value="NZ_JACIIU010000008.1"/>
</dbReference>
<feature type="signal peptide" evidence="1">
    <location>
        <begin position="1"/>
        <end position="25"/>
    </location>
</feature>
<proteinExistence type="predicted"/>
<dbReference type="AlphaFoldDB" id="A0A841LXW2"/>
<protein>
    <submittedName>
        <fullName evidence="2">Multidrug efflux pump subunit AcrA (Membrane-fusion protein)</fullName>
    </submittedName>
</protein>
<keyword evidence="1" id="KW-0732">Signal</keyword>
<feature type="chain" id="PRO_5032988278" evidence="1">
    <location>
        <begin position="26"/>
        <end position="92"/>
    </location>
</feature>
<organism evidence="2 3">
    <name type="scientific">Paenochrobactrum gallinarii</name>
    <dbReference type="NCBI Taxonomy" id="643673"/>
    <lineage>
        <taxon>Bacteria</taxon>
        <taxon>Pseudomonadati</taxon>
        <taxon>Pseudomonadota</taxon>
        <taxon>Alphaproteobacteria</taxon>
        <taxon>Hyphomicrobiales</taxon>
        <taxon>Brucellaceae</taxon>
        <taxon>Paenochrobactrum</taxon>
    </lineage>
</organism>
<keyword evidence="3" id="KW-1185">Reference proteome</keyword>
<gene>
    <name evidence="2" type="ORF">FHS77_001937</name>
</gene>
<evidence type="ECO:0000313" key="3">
    <source>
        <dbReference type="Proteomes" id="UP000555393"/>
    </source>
</evidence>
<evidence type="ECO:0000256" key="1">
    <source>
        <dbReference type="SAM" id="SignalP"/>
    </source>
</evidence>
<comment type="caution">
    <text evidence="2">The sequence shown here is derived from an EMBL/GenBank/DDBJ whole genome shotgun (WGS) entry which is preliminary data.</text>
</comment>
<reference evidence="2 3" key="1">
    <citation type="submission" date="2020-08" db="EMBL/GenBank/DDBJ databases">
        <title>Genomic Encyclopedia of Type Strains, Phase IV (KMG-IV): sequencing the most valuable type-strain genomes for metagenomic binning, comparative biology and taxonomic classification.</title>
        <authorList>
            <person name="Goeker M."/>
        </authorList>
    </citation>
    <scope>NUCLEOTIDE SEQUENCE [LARGE SCALE GENOMIC DNA]</scope>
    <source>
        <strain evidence="2 3">DSM 22336</strain>
    </source>
</reference>
<name>A0A841LXW2_9HYPH</name>
<evidence type="ECO:0000313" key="2">
    <source>
        <dbReference type="EMBL" id="MBB6261382.1"/>
    </source>
</evidence>